<organism evidence="1 2">
    <name type="scientific">Vibrio mediterranei</name>
    <dbReference type="NCBI Taxonomy" id="689"/>
    <lineage>
        <taxon>Bacteria</taxon>
        <taxon>Pseudomonadati</taxon>
        <taxon>Pseudomonadota</taxon>
        <taxon>Gammaproteobacteria</taxon>
        <taxon>Vibrionales</taxon>
        <taxon>Vibrionaceae</taxon>
        <taxon>Vibrio</taxon>
    </lineage>
</organism>
<reference evidence="1 2" key="1">
    <citation type="submission" date="2018-03" db="EMBL/GenBank/DDBJ databases">
        <title>Genetic Diversity and Phenotypic Plasticity of AHL Mediated Quorum Sensing in Environmental Strains of Vibrio mediterranei.</title>
        <authorList>
            <person name="Lantoine F."/>
            <person name="Vouve F."/>
        </authorList>
    </citation>
    <scope>NUCLEOTIDE SEQUENCE [LARGE SCALE GENOMIC DNA]</scope>
    <source>
        <strain evidence="1 2">17LN0615E</strain>
    </source>
</reference>
<evidence type="ECO:0000313" key="2">
    <source>
        <dbReference type="Proteomes" id="UP000238163"/>
    </source>
</evidence>
<dbReference type="RefSeq" id="WP_106008887.1">
    <property type="nucleotide sequence ID" value="NZ_JAKEUH010000225.1"/>
</dbReference>
<accession>A0ABX5D634</accession>
<proteinExistence type="predicted"/>
<comment type="caution">
    <text evidence="1">The sequence shown here is derived from an EMBL/GenBank/DDBJ whole genome shotgun (WGS) entry which is preliminary data.</text>
</comment>
<keyword evidence="2" id="KW-1185">Reference proteome</keyword>
<evidence type="ECO:0000313" key="1">
    <source>
        <dbReference type="EMBL" id="PRQ65129.1"/>
    </source>
</evidence>
<dbReference type="Proteomes" id="UP000238163">
    <property type="component" value="Unassembled WGS sequence"/>
</dbReference>
<gene>
    <name evidence="1" type="ORF">COR51_23700</name>
</gene>
<sequence length="99" mass="11106">MSASTLQPLPFSLGSLAITDSVFDLVTRCEDFVKPKVLLERHASGDWGEICQDDAEENTRATHEGGRIMSSYKFNEDHTVWVITEADRSRTTVLLPSDY</sequence>
<protein>
    <recommendedName>
        <fullName evidence="3">Type I restriction endonuclease subunit M</fullName>
    </recommendedName>
</protein>
<evidence type="ECO:0008006" key="3">
    <source>
        <dbReference type="Google" id="ProtNLM"/>
    </source>
</evidence>
<name>A0ABX5D634_9VIBR</name>
<dbReference type="EMBL" id="NWTN01000026">
    <property type="protein sequence ID" value="PRQ65129.1"/>
    <property type="molecule type" value="Genomic_DNA"/>
</dbReference>